<evidence type="ECO:0000256" key="2">
    <source>
        <dbReference type="ARBA" id="ARBA00022525"/>
    </source>
</evidence>
<evidence type="ECO:0000256" key="1">
    <source>
        <dbReference type="ARBA" id="ARBA00022512"/>
    </source>
</evidence>
<dbReference type="STRING" id="1121306.SAMN02745196_02777"/>
<dbReference type="RefSeq" id="WP_072832598.1">
    <property type="nucleotide sequence ID" value="NZ_FQXP01000012.1"/>
</dbReference>
<dbReference type="InterPro" id="IPR019931">
    <property type="entry name" value="LPXTG_anchor"/>
</dbReference>
<keyword evidence="1" id="KW-0134">Cell wall</keyword>
<keyword evidence="2" id="KW-0964">Secreted</keyword>
<evidence type="ECO:0000313" key="7">
    <source>
        <dbReference type="EMBL" id="SHI08873.1"/>
    </source>
</evidence>
<accession>A0A1M5YBK0</accession>
<feature type="domain" description="Gram-positive cocci surface proteins LPxTG" evidence="6">
    <location>
        <begin position="188"/>
        <end position="223"/>
    </location>
</feature>
<sequence length="236" mass="25961">MKKLNKSLCFMALITLLCIPISNHSVYAKSTNDIFITETYTSNDGYWYPGRSESKTFSILNNMEQNILINRLYLNLNSCANYSTNEFLSIKSKEFKEISKNCNVTLMKDNNKLLSTTLCDLLSNDGVILDEKLSLSSKDSQELTLLIDFNSEMNNNAQGLELDLSIALAYEENTAAIGSGNSTNGSINKGSTNTLPQTGSSVDRYLIFLAIGLVSAVSGLALMERDSIKKGGVQDE</sequence>
<dbReference type="Pfam" id="PF00746">
    <property type="entry name" value="Gram_pos_anchor"/>
    <property type="match status" value="1"/>
</dbReference>
<protein>
    <submittedName>
        <fullName evidence="7">Anchor</fullName>
    </submittedName>
</protein>
<keyword evidence="3 5" id="KW-0732">Signal</keyword>
<organism evidence="7 8">
    <name type="scientific">Clostridium collagenovorans DSM 3089</name>
    <dbReference type="NCBI Taxonomy" id="1121306"/>
    <lineage>
        <taxon>Bacteria</taxon>
        <taxon>Bacillati</taxon>
        <taxon>Bacillota</taxon>
        <taxon>Clostridia</taxon>
        <taxon>Eubacteriales</taxon>
        <taxon>Clostridiaceae</taxon>
        <taxon>Clostridium</taxon>
    </lineage>
</organism>
<keyword evidence="4" id="KW-0572">Peptidoglycan-anchor</keyword>
<dbReference type="Proteomes" id="UP000184526">
    <property type="component" value="Unassembled WGS sequence"/>
</dbReference>
<evidence type="ECO:0000256" key="4">
    <source>
        <dbReference type="ARBA" id="ARBA00023088"/>
    </source>
</evidence>
<feature type="signal peptide" evidence="5">
    <location>
        <begin position="1"/>
        <end position="28"/>
    </location>
</feature>
<dbReference type="AlphaFoldDB" id="A0A1M5YBK0"/>
<dbReference type="EMBL" id="FQXP01000012">
    <property type="protein sequence ID" value="SHI08873.1"/>
    <property type="molecule type" value="Genomic_DNA"/>
</dbReference>
<keyword evidence="8" id="KW-1185">Reference proteome</keyword>
<name>A0A1M5YBK0_9CLOT</name>
<evidence type="ECO:0000256" key="5">
    <source>
        <dbReference type="SAM" id="SignalP"/>
    </source>
</evidence>
<evidence type="ECO:0000256" key="3">
    <source>
        <dbReference type="ARBA" id="ARBA00022729"/>
    </source>
</evidence>
<evidence type="ECO:0000313" key="8">
    <source>
        <dbReference type="Proteomes" id="UP000184526"/>
    </source>
</evidence>
<gene>
    <name evidence="7" type="ORF">SAMN02745196_02777</name>
</gene>
<evidence type="ECO:0000259" key="6">
    <source>
        <dbReference type="Pfam" id="PF00746"/>
    </source>
</evidence>
<feature type="chain" id="PRO_5012115819" evidence="5">
    <location>
        <begin position="29"/>
        <end position="236"/>
    </location>
</feature>
<proteinExistence type="predicted"/>
<reference evidence="7 8" key="1">
    <citation type="submission" date="2016-11" db="EMBL/GenBank/DDBJ databases">
        <authorList>
            <person name="Jaros S."/>
            <person name="Januszkiewicz K."/>
            <person name="Wedrychowicz H."/>
        </authorList>
    </citation>
    <scope>NUCLEOTIDE SEQUENCE [LARGE SCALE GENOMIC DNA]</scope>
    <source>
        <strain evidence="7 8">DSM 3089</strain>
    </source>
</reference>
<dbReference type="OrthoDB" id="1957148at2"/>